<dbReference type="EMBL" id="HACA01032226">
    <property type="protein sequence ID" value="CDW49587.1"/>
    <property type="molecule type" value="Transcribed_RNA"/>
</dbReference>
<keyword evidence="1" id="KW-0812">Transmembrane</keyword>
<organism evidence="2">
    <name type="scientific">Lepeophtheirus salmonis</name>
    <name type="common">Salmon louse</name>
    <name type="synonym">Caligus salmonis</name>
    <dbReference type="NCBI Taxonomy" id="72036"/>
    <lineage>
        <taxon>Eukaryota</taxon>
        <taxon>Metazoa</taxon>
        <taxon>Ecdysozoa</taxon>
        <taxon>Arthropoda</taxon>
        <taxon>Crustacea</taxon>
        <taxon>Multicrustacea</taxon>
        <taxon>Hexanauplia</taxon>
        <taxon>Copepoda</taxon>
        <taxon>Siphonostomatoida</taxon>
        <taxon>Caligidae</taxon>
        <taxon>Lepeophtheirus</taxon>
    </lineage>
</organism>
<evidence type="ECO:0000313" key="2">
    <source>
        <dbReference type="EMBL" id="CDW49587.1"/>
    </source>
</evidence>
<accession>A0A0K2VHA8</accession>
<proteinExistence type="predicted"/>
<feature type="non-terminal residue" evidence="2">
    <location>
        <position position="32"/>
    </location>
</feature>
<protein>
    <submittedName>
        <fullName evidence="2">Uncharacterized protein</fullName>
    </submittedName>
</protein>
<reference evidence="2" key="1">
    <citation type="submission" date="2014-05" db="EMBL/GenBank/DDBJ databases">
        <authorList>
            <person name="Chronopoulou M."/>
        </authorList>
    </citation>
    <scope>NUCLEOTIDE SEQUENCE</scope>
    <source>
        <tissue evidence="2">Whole organism</tissue>
    </source>
</reference>
<evidence type="ECO:0000256" key="1">
    <source>
        <dbReference type="SAM" id="Phobius"/>
    </source>
</evidence>
<keyword evidence="1" id="KW-1133">Transmembrane helix</keyword>
<dbReference type="AlphaFoldDB" id="A0A0K2VHA8"/>
<name>A0A0K2VHA8_LEPSM</name>
<keyword evidence="1" id="KW-0472">Membrane</keyword>
<feature type="transmembrane region" description="Helical" evidence="1">
    <location>
        <begin position="7"/>
        <end position="27"/>
    </location>
</feature>
<sequence length="32" mass="3646">MYSQATVLISILSSIIFLSLFIESFFISSYPQ</sequence>